<dbReference type="InterPro" id="IPR032466">
    <property type="entry name" value="Metal_Hydrolase"/>
</dbReference>
<dbReference type="InterPro" id="IPR051781">
    <property type="entry name" value="Metallo-dep_Hydrolase"/>
</dbReference>
<dbReference type="PANTHER" id="PTHR43135">
    <property type="entry name" value="ALPHA-D-RIBOSE 1-METHYLPHOSPHONATE 5-TRIPHOSPHATE DIPHOSPHATASE"/>
    <property type="match status" value="1"/>
</dbReference>
<protein>
    <recommendedName>
        <fullName evidence="1">Amidohydrolase-related domain-containing protein</fullName>
    </recommendedName>
</protein>
<dbReference type="EMBL" id="PIPL01000001">
    <property type="protein sequence ID" value="RUO26936.1"/>
    <property type="molecule type" value="Genomic_DNA"/>
</dbReference>
<evidence type="ECO:0000313" key="3">
    <source>
        <dbReference type="Proteomes" id="UP000288293"/>
    </source>
</evidence>
<dbReference type="Gene3D" id="3.20.20.140">
    <property type="entry name" value="Metal-dependent hydrolases"/>
    <property type="match status" value="1"/>
</dbReference>
<dbReference type="Pfam" id="PF01979">
    <property type="entry name" value="Amidohydro_1"/>
    <property type="match status" value="1"/>
</dbReference>
<proteinExistence type="predicted"/>
<feature type="domain" description="Amidohydrolase-related" evidence="1">
    <location>
        <begin position="91"/>
        <end position="433"/>
    </location>
</feature>
<evidence type="ECO:0000259" key="1">
    <source>
        <dbReference type="Pfam" id="PF01979"/>
    </source>
</evidence>
<sequence length="445" mass="49680">MRKYSVMLLCVSGLLACSPEPGQNPVESEDLAQMFAGTEVWAGATIWLGSEQGYQENAAMVVRNGKVMSIFSLEEQPLPEGVDYHDVSGQYIIPGLINAHGHVGMARGLQTGEAAHSEDNVRDQLELYAHYGVTSVVSLGDEPPEAFQVRDAQVPADPQRARLWLAGDVLNPETRQQAREQVEAAIPQQPDWLKIRVDDQLGRQEAMPREIYSQVIESADRYELPLASHMVTLEDSKGLLEEGTSLLAHSIRDAEVDQELIDLMLADNICLTPTLTREVSVYVYAERPDFFDDPFFLATADEEVLEELQKPEVQQNFRGKAADYYREALPLAKQNMMRLHEAGVRIAMGTDSGPPARFQGYFEHMEMEMMEDAGMSAEDVLVSATRHAAACMGLDDELGTLESGKWADFIVLNEDPLQRVRNLRSIEAVYLAGERFTSEYSYDQD</sequence>
<dbReference type="SUPFAM" id="SSF51556">
    <property type="entry name" value="Metallo-dependent hydrolases"/>
    <property type="match status" value="1"/>
</dbReference>
<dbReference type="InterPro" id="IPR011059">
    <property type="entry name" value="Metal-dep_hydrolase_composite"/>
</dbReference>
<dbReference type="RefSeq" id="WP_126803749.1">
    <property type="nucleotide sequence ID" value="NZ_PIPL01000001.1"/>
</dbReference>
<dbReference type="Gene3D" id="2.30.40.10">
    <property type="entry name" value="Urease, subunit C, domain 1"/>
    <property type="match status" value="1"/>
</dbReference>
<dbReference type="InterPro" id="IPR006680">
    <property type="entry name" value="Amidohydro-rel"/>
</dbReference>
<comment type="caution">
    <text evidence="2">The sequence shown here is derived from an EMBL/GenBank/DDBJ whole genome shotgun (WGS) entry which is preliminary data.</text>
</comment>
<dbReference type="PROSITE" id="PS51257">
    <property type="entry name" value="PROKAR_LIPOPROTEIN"/>
    <property type="match status" value="1"/>
</dbReference>
<organism evidence="2 3">
    <name type="scientific">Aliidiomarina minuta</name>
    <dbReference type="NCBI Taxonomy" id="880057"/>
    <lineage>
        <taxon>Bacteria</taxon>
        <taxon>Pseudomonadati</taxon>
        <taxon>Pseudomonadota</taxon>
        <taxon>Gammaproteobacteria</taxon>
        <taxon>Alteromonadales</taxon>
        <taxon>Idiomarinaceae</taxon>
        <taxon>Aliidiomarina</taxon>
    </lineage>
</organism>
<dbReference type="PANTHER" id="PTHR43135:SF3">
    <property type="entry name" value="ALPHA-D-RIBOSE 1-METHYLPHOSPHONATE 5-TRIPHOSPHATE DIPHOSPHATASE"/>
    <property type="match status" value="1"/>
</dbReference>
<dbReference type="OrthoDB" id="9782972at2"/>
<dbReference type="Proteomes" id="UP000288293">
    <property type="component" value="Unassembled WGS sequence"/>
</dbReference>
<accession>A0A432WAC9</accession>
<name>A0A432WAC9_9GAMM</name>
<keyword evidence="3" id="KW-1185">Reference proteome</keyword>
<reference evidence="2 3" key="1">
    <citation type="journal article" date="2011" name="Front. Microbiol.">
        <title>Genomic signatures of strain selection and enhancement in Bacillus atrophaeus var. globigii, a historical biowarfare simulant.</title>
        <authorList>
            <person name="Gibbons H.S."/>
            <person name="Broomall S.M."/>
            <person name="McNew L.A."/>
            <person name="Daligault H."/>
            <person name="Chapman C."/>
            <person name="Bruce D."/>
            <person name="Karavis M."/>
            <person name="Krepps M."/>
            <person name="McGregor P.A."/>
            <person name="Hong C."/>
            <person name="Park K.H."/>
            <person name="Akmal A."/>
            <person name="Feldman A."/>
            <person name="Lin J.S."/>
            <person name="Chang W.E."/>
            <person name="Higgs B.W."/>
            <person name="Demirev P."/>
            <person name="Lindquist J."/>
            <person name="Liem A."/>
            <person name="Fochler E."/>
            <person name="Read T.D."/>
            <person name="Tapia R."/>
            <person name="Johnson S."/>
            <person name="Bishop-Lilly K.A."/>
            <person name="Detter C."/>
            <person name="Han C."/>
            <person name="Sozhamannan S."/>
            <person name="Rosenzweig C.N."/>
            <person name="Skowronski E.W."/>
        </authorList>
    </citation>
    <scope>NUCLEOTIDE SEQUENCE [LARGE SCALE GENOMIC DNA]</scope>
    <source>
        <strain evidence="2 3">MLST1</strain>
    </source>
</reference>
<gene>
    <name evidence="2" type="ORF">CWE09_09660</name>
</gene>
<evidence type="ECO:0000313" key="2">
    <source>
        <dbReference type="EMBL" id="RUO26936.1"/>
    </source>
</evidence>
<dbReference type="AlphaFoldDB" id="A0A432WAC9"/>
<dbReference type="SUPFAM" id="SSF51338">
    <property type="entry name" value="Composite domain of metallo-dependent hydrolases"/>
    <property type="match status" value="1"/>
</dbReference>
<dbReference type="GO" id="GO:0016810">
    <property type="term" value="F:hydrolase activity, acting on carbon-nitrogen (but not peptide) bonds"/>
    <property type="evidence" value="ECO:0007669"/>
    <property type="project" value="InterPro"/>
</dbReference>